<dbReference type="FunFam" id="3.30.160.20:FF:000010">
    <property type="entry name" value="Peptide chain release factor 2"/>
    <property type="match status" value="1"/>
</dbReference>
<evidence type="ECO:0000256" key="5">
    <source>
        <dbReference type="ARBA" id="ARBA00022917"/>
    </source>
</evidence>
<evidence type="ECO:0000256" key="3">
    <source>
        <dbReference type="ARBA" id="ARBA00019192"/>
    </source>
</evidence>
<keyword evidence="6" id="KW-0963">Cytoplasm</keyword>
<organism evidence="9 10">
    <name type="scientific">candidate division WOR-1 bacterium RIFOXYB2_FULL_36_35</name>
    <dbReference type="NCBI Taxonomy" id="1802578"/>
    <lineage>
        <taxon>Bacteria</taxon>
        <taxon>Bacillati</taxon>
        <taxon>Saganbacteria</taxon>
    </lineage>
</organism>
<gene>
    <name evidence="6" type="primary">prfB</name>
    <name evidence="9" type="ORF">A2290_09080</name>
</gene>
<protein>
    <recommendedName>
        <fullName evidence="3 6">Peptide chain release factor 2</fullName>
        <shortName evidence="6">RF-2</shortName>
    </recommendedName>
</protein>
<keyword evidence="7" id="KW-0175">Coiled coil</keyword>
<dbReference type="PANTHER" id="PTHR43116:SF3">
    <property type="entry name" value="CLASS I PEPTIDE CHAIN RELEASE FACTOR"/>
    <property type="match status" value="1"/>
</dbReference>
<dbReference type="Gene3D" id="1.20.58.410">
    <property type="entry name" value="Release factor"/>
    <property type="match status" value="1"/>
</dbReference>
<evidence type="ECO:0000256" key="7">
    <source>
        <dbReference type="SAM" id="Coils"/>
    </source>
</evidence>
<dbReference type="GO" id="GO:0005737">
    <property type="term" value="C:cytoplasm"/>
    <property type="evidence" value="ECO:0007669"/>
    <property type="project" value="UniProtKB-SubCell"/>
</dbReference>
<dbReference type="InterPro" id="IPR005139">
    <property type="entry name" value="PCRF"/>
</dbReference>
<dbReference type="InterPro" id="IPR000352">
    <property type="entry name" value="Pep_chain_release_fac_I"/>
</dbReference>
<evidence type="ECO:0000259" key="8">
    <source>
        <dbReference type="PROSITE" id="PS00745"/>
    </source>
</evidence>
<accession>A0A1F4S3W2</accession>
<dbReference type="Proteomes" id="UP000177905">
    <property type="component" value="Unassembled WGS sequence"/>
</dbReference>
<dbReference type="AlphaFoldDB" id="A0A1F4S3W2"/>
<dbReference type="PANTHER" id="PTHR43116">
    <property type="entry name" value="PEPTIDE CHAIN RELEASE FACTOR 2"/>
    <property type="match status" value="1"/>
</dbReference>
<dbReference type="Gene3D" id="3.30.70.1660">
    <property type="match status" value="1"/>
</dbReference>
<feature type="modified residue" description="N5-methylglutamine" evidence="6">
    <location>
        <position position="247"/>
    </location>
</feature>
<reference evidence="9 10" key="1">
    <citation type="journal article" date="2016" name="Nat. Commun.">
        <title>Thousands of microbial genomes shed light on interconnected biogeochemical processes in an aquifer system.</title>
        <authorList>
            <person name="Anantharaman K."/>
            <person name="Brown C.T."/>
            <person name="Hug L.A."/>
            <person name="Sharon I."/>
            <person name="Castelle C.J."/>
            <person name="Probst A.J."/>
            <person name="Thomas B.C."/>
            <person name="Singh A."/>
            <person name="Wilkins M.J."/>
            <person name="Karaoz U."/>
            <person name="Brodie E.L."/>
            <person name="Williams K.H."/>
            <person name="Hubbard S.S."/>
            <person name="Banfield J.F."/>
        </authorList>
    </citation>
    <scope>NUCLEOTIDE SEQUENCE [LARGE SCALE GENOMIC DNA]</scope>
</reference>
<dbReference type="Pfam" id="PF00472">
    <property type="entry name" value="RF-1"/>
    <property type="match status" value="1"/>
</dbReference>
<comment type="function">
    <text evidence="1 6">Peptide chain release factor 2 directs the termination of translation in response to the peptide chain termination codons UGA and UAA.</text>
</comment>
<dbReference type="EMBL" id="MEUA01000026">
    <property type="protein sequence ID" value="OGC15090.1"/>
    <property type="molecule type" value="Genomic_DNA"/>
</dbReference>
<name>A0A1F4S3W2_UNCSA</name>
<dbReference type="NCBIfam" id="TIGR00020">
    <property type="entry name" value="prfB"/>
    <property type="match status" value="1"/>
</dbReference>
<proteinExistence type="inferred from homology"/>
<dbReference type="HAMAP" id="MF_00094">
    <property type="entry name" value="Rel_fac_2"/>
    <property type="match status" value="1"/>
</dbReference>
<comment type="caution">
    <text evidence="9">The sequence shown here is derived from an EMBL/GenBank/DDBJ whole genome shotgun (WGS) entry which is preliminary data.</text>
</comment>
<evidence type="ECO:0000256" key="2">
    <source>
        <dbReference type="ARBA" id="ARBA00010835"/>
    </source>
</evidence>
<comment type="PTM">
    <text evidence="6">Methylated by PrmC. Methylation increases the termination efficiency of RF2.</text>
</comment>
<dbReference type="SMART" id="SM00937">
    <property type="entry name" value="PCRF"/>
    <property type="match status" value="1"/>
</dbReference>
<dbReference type="GO" id="GO:0016149">
    <property type="term" value="F:translation release factor activity, codon specific"/>
    <property type="evidence" value="ECO:0007669"/>
    <property type="project" value="UniProtKB-UniRule"/>
</dbReference>
<evidence type="ECO:0000256" key="1">
    <source>
        <dbReference type="ARBA" id="ARBA00002613"/>
    </source>
</evidence>
<keyword evidence="4 6" id="KW-0488">Methylation</keyword>
<dbReference type="PROSITE" id="PS00745">
    <property type="entry name" value="RF_PROK_I"/>
    <property type="match status" value="1"/>
</dbReference>
<feature type="domain" description="Prokaryotic-type class I peptide chain release factors" evidence="8">
    <location>
        <begin position="240"/>
        <end position="256"/>
    </location>
</feature>
<evidence type="ECO:0000313" key="9">
    <source>
        <dbReference type="EMBL" id="OGC15090.1"/>
    </source>
</evidence>
<dbReference type="InterPro" id="IPR004374">
    <property type="entry name" value="PrfB"/>
</dbReference>
<comment type="subcellular location">
    <subcellularLocation>
        <location evidence="6">Cytoplasm</location>
    </subcellularLocation>
</comment>
<dbReference type="Pfam" id="PF03462">
    <property type="entry name" value="PCRF"/>
    <property type="match status" value="1"/>
</dbReference>
<dbReference type="Gene3D" id="3.30.160.20">
    <property type="match status" value="1"/>
</dbReference>
<evidence type="ECO:0000256" key="4">
    <source>
        <dbReference type="ARBA" id="ARBA00022481"/>
    </source>
</evidence>
<feature type="coiled-coil region" evidence="7">
    <location>
        <begin position="288"/>
        <end position="315"/>
    </location>
</feature>
<dbReference type="SUPFAM" id="SSF75620">
    <property type="entry name" value="Release factor"/>
    <property type="match status" value="1"/>
</dbReference>
<feature type="coiled-coil region" evidence="7">
    <location>
        <begin position="51"/>
        <end position="111"/>
    </location>
</feature>
<sequence>MLDDLKKEIQELSARIDKIKEFLQVDTKQIRISELQKETQSDNLWSNPDKAKKTLQEMKSLEKETKSYNDLRDNFDDIKVLTELASGDKEEAEIRKEFENIKKEIASLEITALLSGAYDQNNAILTIASGAGGTDAQDWAEILFRMYTRWSESKGYSVELADMSYGEEAGIKGATLIISGLYAYGYLKAETGVHRLVRISPFSSEGKRHTSFASVEVAPEVAEDIKVDINPGDLRVDTFRASGPGGQNVNKVSSAIRITHIPTGIVVQSQQQRSQHQNREYAMRILKAKLYEMMLKEHKDKIEELKGERKAIEWGHQIRSYVFQPYTMVKDHRTGVEIGNVQSVIDGEIDSLIEAALKMKI</sequence>
<evidence type="ECO:0000313" key="10">
    <source>
        <dbReference type="Proteomes" id="UP000177905"/>
    </source>
</evidence>
<comment type="similarity">
    <text evidence="2 6">Belongs to the prokaryotic/mitochondrial release factor family.</text>
</comment>
<dbReference type="InterPro" id="IPR045853">
    <property type="entry name" value="Pep_chain_release_fac_I_sf"/>
</dbReference>
<keyword evidence="5 6" id="KW-0648">Protein biosynthesis</keyword>
<evidence type="ECO:0000256" key="6">
    <source>
        <dbReference type="HAMAP-Rule" id="MF_00094"/>
    </source>
</evidence>